<dbReference type="PROSITE" id="PS51071">
    <property type="entry name" value="HTH_RPIR"/>
    <property type="match status" value="1"/>
</dbReference>
<dbReference type="InterPro" id="IPR001347">
    <property type="entry name" value="SIS_dom"/>
</dbReference>
<keyword evidence="1" id="KW-0812">Transmembrane</keyword>
<evidence type="ECO:0000313" key="5">
    <source>
        <dbReference type="Proteomes" id="UP000291072"/>
    </source>
</evidence>
<keyword evidence="5" id="KW-1185">Reference proteome</keyword>
<dbReference type="SUPFAM" id="SSF53697">
    <property type="entry name" value="SIS domain"/>
    <property type="match status" value="1"/>
</dbReference>
<dbReference type="GO" id="GO:0003677">
    <property type="term" value="F:DNA binding"/>
    <property type="evidence" value="ECO:0007669"/>
    <property type="project" value="InterPro"/>
</dbReference>
<dbReference type="InterPro" id="IPR000281">
    <property type="entry name" value="HTH_RpiR"/>
</dbReference>
<dbReference type="PROSITE" id="PS51464">
    <property type="entry name" value="SIS"/>
    <property type="match status" value="1"/>
</dbReference>
<feature type="domain" description="HTH rpiR-type" evidence="2">
    <location>
        <begin position="24"/>
        <end position="101"/>
    </location>
</feature>
<keyword evidence="1" id="KW-1133">Transmembrane helix</keyword>
<dbReference type="EMBL" id="PSZP01000005">
    <property type="protein sequence ID" value="TCG11607.1"/>
    <property type="molecule type" value="Genomic_DNA"/>
</dbReference>
<dbReference type="InterPro" id="IPR047640">
    <property type="entry name" value="RpiR-like"/>
</dbReference>
<accession>A0A4R0XUW6</accession>
<protein>
    <recommendedName>
        <fullName evidence="6">MurR/RpiR family transcriptional regulator</fullName>
    </recommendedName>
</protein>
<dbReference type="Gene3D" id="1.10.10.10">
    <property type="entry name" value="Winged helix-like DNA-binding domain superfamily/Winged helix DNA-binding domain"/>
    <property type="match status" value="1"/>
</dbReference>
<dbReference type="OrthoDB" id="3684496at2"/>
<dbReference type="AlphaFoldDB" id="A0A4R0XUW6"/>
<evidence type="ECO:0000256" key="1">
    <source>
        <dbReference type="SAM" id="Phobius"/>
    </source>
</evidence>
<dbReference type="SUPFAM" id="SSF46689">
    <property type="entry name" value="Homeodomain-like"/>
    <property type="match status" value="1"/>
</dbReference>
<dbReference type="InterPro" id="IPR009057">
    <property type="entry name" value="Homeodomain-like_sf"/>
</dbReference>
<evidence type="ECO:0000259" key="3">
    <source>
        <dbReference type="PROSITE" id="PS51464"/>
    </source>
</evidence>
<sequence>MTHVLKFFIILFYFENFFILYNISMLKARLLSNKTEYTKSDRKIADYLITNYNEKTAKMSITQLGKALNVSAAGITRFCQKLKMRGFKEFQNEMFTELNLIKAKESSGLPPVAKEIIISLEKTSQIMNYDEIHLVAEKIWKTKNVFIYGEAFTHLLAQTLSRKLNKINIPSTYYNVASDIGMILPKNNSVHIFISTSGKNPNTRKVVKKICTNQKTEKQMIVSLTASKNTNIEEYENSHINGAFFDTSGIDPYELPSISAIVIQYIMDVLFKEVYLKNKKQNDKIIREISRYQGKK</sequence>
<reference evidence="4 5" key="1">
    <citation type="submission" date="2018-02" db="EMBL/GenBank/DDBJ databases">
        <title>Mycoplasma marinum and Mycoplasma todarodis sp. nov., moderately halophilic and psychrotolerant mycoplasmas isolated from cephalopods.</title>
        <authorList>
            <person name="Viver T."/>
        </authorList>
    </citation>
    <scope>NUCLEOTIDE SEQUENCE [LARGE SCALE GENOMIC DNA]</scope>
    <source>
        <strain evidence="4 5">5H</strain>
    </source>
</reference>
<evidence type="ECO:0000259" key="2">
    <source>
        <dbReference type="PROSITE" id="PS51071"/>
    </source>
</evidence>
<proteinExistence type="predicted"/>
<dbReference type="PANTHER" id="PTHR30514:SF1">
    <property type="entry name" value="HTH-TYPE TRANSCRIPTIONAL REGULATOR HEXR-RELATED"/>
    <property type="match status" value="1"/>
</dbReference>
<dbReference type="PANTHER" id="PTHR30514">
    <property type="entry name" value="GLUCOKINASE"/>
    <property type="match status" value="1"/>
</dbReference>
<dbReference type="InterPro" id="IPR036388">
    <property type="entry name" value="WH-like_DNA-bd_sf"/>
</dbReference>
<feature type="domain" description="SIS" evidence="3">
    <location>
        <begin position="135"/>
        <end position="280"/>
    </location>
</feature>
<name>A0A4R0XUW6_9MOLU</name>
<dbReference type="Pfam" id="PF01418">
    <property type="entry name" value="HTH_6"/>
    <property type="match status" value="1"/>
</dbReference>
<comment type="caution">
    <text evidence="4">The sequence shown here is derived from an EMBL/GenBank/DDBJ whole genome shotgun (WGS) entry which is preliminary data.</text>
</comment>
<dbReference type="Gene3D" id="3.40.50.10490">
    <property type="entry name" value="Glucose-6-phosphate isomerase like protein, domain 1"/>
    <property type="match status" value="1"/>
</dbReference>
<dbReference type="Proteomes" id="UP000291072">
    <property type="component" value="Unassembled WGS sequence"/>
</dbReference>
<evidence type="ECO:0000313" key="4">
    <source>
        <dbReference type="EMBL" id="TCG11607.1"/>
    </source>
</evidence>
<feature type="transmembrane region" description="Helical" evidence="1">
    <location>
        <begin position="6"/>
        <end position="24"/>
    </location>
</feature>
<gene>
    <name evidence="4" type="ORF">C4B25_01350</name>
</gene>
<dbReference type="GO" id="GO:0003700">
    <property type="term" value="F:DNA-binding transcription factor activity"/>
    <property type="evidence" value="ECO:0007669"/>
    <property type="project" value="InterPro"/>
</dbReference>
<keyword evidence="1" id="KW-0472">Membrane</keyword>
<evidence type="ECO:0008006" key="6">
    <source>
        <dbReference type="Google" id="ProtNLM"/>
    </source>
</evidence>
<organism evidence="4 5">
    <name type="scientific">Mycoplasma todarodis</name>
    <dbReference type="NCBI Taxonomy" id="1937191"/>
    <lineage>
        <taxon>Bacteria</taxon>
        <taxon>Bacillati</taxon>
        <taxon>Mycoplasmatota</taxon>
        <taxon>Mollicutes</taxon>
        <taxon>Mycoplasmataceae</taxon>
        <taxon>Mycoplasma</taxon>
    </lineage>
</organism>
<dbReference type="GO" id="GO:0097367">
    <property type="term" value="F:carbohydrate derivative binding"/>
    <property type="evidence" value="ECO:0007669"/>
    <property type="project" value="InterPro"/>
</dbReference>
<dbReference type="InterPro" id="IPR046348">
    <property type="entry name" value="SIS_dom_sf"/>
</dbReference>
<dbReference type="GO" id="GO:1901135">
    <property type="term" value="P:carbohydrate derivative metabolic process"/>
    <property type="evidence" value="ECO:0007669"/>
    <property type="project" value="InterPro"/>
</dbReference>